<dbReference type="Proteomes" id="UP000765509">
    <property type="component" value="Unassembled WGS sequence"/>
</dbReference>
<dbReference type="EMBL" id="AVOT02003397">
    <property type="protein sequence ID" value="MBW0473392.1"/>
    <property type="molecule type" value="Genomic_DNA"/>
</dbReference>
<dbReference type="Pfam" id="PF24626">
    <property type="entry name" value="SH3_Tf2-1"/>
    <property type="match status" value="1"/>
</dbReference>
<feature type="domain" description="Tf2-1-like SH3-like" evidence="1">
    <location>
        <begin position="8"/>
        <end position="69"/>
    </location>
</feature>
<protein>
    <recommendedName>
        <fullName evidence="1">Tf2-1-like SH3-like domain-containing protein</fullName>
    </recommendedName>
</protein>
<keyword evidence="3" id="KW-1185">Reference proteome</keyword>
<evidence type="ECO:0000259" key="1">
    <source>
        <dbReference type="Pfam" id="PF24626"/>
    </source>
</evidence>
<comment type="caution">
    <text evidence="2">The sequence shown here is derived from an EMBL/GenBank/DDBJ whole genome shotgun (WGS) entry which is preliminary data.</text>
</comment>
<evidence type="ECO:0000313" key="2">
    <source>
        <dbReference type="EMBL" id="MBW0473392.1"/>
    </source>
</evidence>
<dbReference type="InterPro" id="IPR056924">
    <property type="entry name" value="SH3_Tf2-1"/>
</dbReference>
<organism evidence="2 3">
    <name type="scientific">Austropuccinia psidii MF-1</name>
    <dbReference type="NCBI Taxonomy" id="1389203"/>
    <lineage>
        <taxon>Eukaryota</taxon>
        <taxon>Fungi</taxon>
        <taxon>Dikarya</taxon>
        <taxon>Basidiomycota</taxon>
        <taxon>Pucciniomycotina</taxon>
        <taxon>Pucciniomycetes</taxon>
        <taxon>Pucciniales</taxon>
        <taxon>Sphaerophragmiaceae</taxon>
        <taxon>Austropuccinia</taxon>
    </lineage>
</organism>
<sequence length="88" mass="10158">MEPEFKEGDQVLVSTLNLNNFKGPQKVRETLVGPFAIIKLIGKNAVEVRLTKEFCRKYPVFPVRLVKPYFKTGEDKFPSRKIPTPHKK</sequence>
<gene>
    <name evidence="2" type="ORF">O181_013107</name>
</gene>
<proteinExistence type="predicted"/>
<evidence type="ECO:0000313" key="3">
    <source>
        <dbReference type="Proteomes" id="UP000765509"/>
    </source>
</evidence>
<reference evidence="2" key="1">
    <citation type="submission" date="2021-03" db="EMBL/GenBank/DDBJ databases">
        <title>Draft genome sequence of rust myrtle Austropuccinia psidii MF-1, a brazilian biotype.</title>
        <authorList>
            <person name="Quecine M.C."/>
            <person name="Pachon D.M.R."/>
            <person name="Bonatelli M.L."/>
            <person name="Correr F.H."/>
            <person name="Franceschini L.M."/>
            <person name="Leite T.F."/>
            <person name="Margarido G.R.A."/>
            <person name="Almeida C.A."/>
            <person name="Ferrarezi J.A."/>
            <person name="Labate C.A."/>
        </authorList>
    </citation>
    <scope>NUCLEOTIDE SEQUENCE</scope>
    <source>
        <strain evidence="2">MF-1</strain>
    </source>
</reference>
<name>A0A9Q3BXN1_9BASI</name>
<dbReference type="AlphaFoldDB" id="A0A9Q3BXN1"/>
<accession>A0A9Q3BXN1</accession>